<sequence length="673" mass="73842">MECVSSSVRRWGVLATLASALLIPSVNTAPTTRIQSENHDLGDPFAVIDPQTWVNPDDMTWDDWKPAPNTNWADPARKGSNRNFNIALVTVDYPDKPFTITLPEESTIFGNPQKGSPKVTREEVPKFYHDFLNKPNELNRGHTMHEYWMTDSQGRFGVDLTAFGAYELPALSYQYGLDNDMNGGECPSDKECNLSIREAALGAWRADIGDEKADSFELVFILSAGQDESSSWQEFGEMKFSSREDISDEFGPPGNGSESNWAKTRYVPWTSWASASTIWPNALGNSSTQSESSGMATFAHELSHLLNIPDNYNNPYGEPPRRSYTGPWSMLSRGSFNGPGGPHTRWQIPPRNGGSMGCLHTLRDKNKLGLVDDESILKLTRNELAESGEIVVAKLIARSVVPGDGELMGIQISMDEDLSPACNSSTDALCDGGGFDAYSVEVIDRMGPDSFTPDSGVMLSKTKTELSQGLYQWTIDANPQDIKMVDFTRPDGSEAMITIGDYRQLSDALFHAGTRSGSEFEYVDKANKLHFYIIDKHRSSDGVLSYTTAVRSLDQGNVNREKLGVSMGFGRIISGGNNTPTRKGVTCSFPLHNTGKKADVYRLEASSILASGWRFELPNALITAEAGGRVSPKLAVAANDHAAWIGTFQLKATSESDPKVSSTGYCVVNRFFN</sequence>
<dbReference type="GO" id="GO:0006508">
    <property type="term" value="P:proteolysis"/>
    <property type="evidence" value="ECO:0007669"/>
    <property type="project" value="InterPro"/>
</dbReference>
<proteinExistence type="predicted"/>
<dbReference type="SUPFAM" id="SSF55486">
    <property type="entry name" value="Metalloproteases ('zincins'), catalytic domain"/>
    <property type="match status" value="1"/>
</dbReference>
<reference evidence="3" key="1">
    <citation type="submission" date="2017-02" db="EMBL/GenBank/DDBJ databases">
        <authorList>
            <person name="Tafer H."/>
            <person name="Lopandic K."/>
        </authorList>
    </citation>
    <scope>NUCLEOTIDE SEQUENCE [LARGE SCALE GENOMIC DNA]</scope>
    <source>
        <strain evidence="3">CBS 366.77</strain>
    </source>
</reference>
<dbReference type="STRING" id="2070753.A0A3A2ZHN0"/>
<dbReference type="InterPro" id="IPR008757">
    <property type="entry name" value="Peptidase_M6-like_domain"/>
</dbReference>
<feature type="chain" id="PRO_5017461783" evidence="1">
    <location>
        <begin position="29"/>
        <end position="673"/>
    </location>
</feature>
<gene>
    <name evidence="2" type="ORF">PHISCL_05884</name>
</gene>
<evidence type="ECO:0000313" key="2">
    <source>
        <dbReference type="EMBL" id="RJE21793.1"/>
    </source>
</evidence>
<comment type="caution">
    <text evidence="2">The sequence shown here is derived from an EMBL/GenBank/DDBJ whole genome shotgun (WGS) entry which is preliminary data.</text>
</comment>
<organism evidence="2 3">
    <name type="scientific">Aspergillus sclerotialis</name>
    <dbReference type="NCBI Taxonomy" id="2070753"/>
    <lineage>
        <taxon>Eukaryota</taxon>
        <taxon>Fungi</taxon>
        <taxon>Dikarya</taxon>
        <taxon>Ascomycota</taxon>
        <taxon>Pezizomycotina</taxon>
        <taxon>Eurotiomycetes</taxon>
        <taxon>Eurotiomycetidae</taxon>
        <taxon>Eurotiales</taxon>
        <taxon>Aspergillaceae</taxon>
        <taxon>Aspergillus</taxon>
        <taxon>Aspergillus subgen. Polypaecilum</taxon>
    </lineage>
</organism>
<dbReference type="AlphaFoldDB" id="A0A3A2ZHN0"/>
<keyword evidence="3" id="KW-1185">Reference proteome</keyword>
<name>A0A3A2ZHN0_9EURO</name>
<dbReference type="EMBL" id="MVGC01000205">
    <property type="protein sequence ID" value="RJE21793.1"/>
    <property type="molecule type" value="Genomic_DNA"/>
</dbReference>
<feature type="signal peptide" evidence="1">
    <location>
        <begin position="1"/>
        <end position="28"/>
    </location>
</feature>
<evidence type="ECO:0000256" key="1">
    <source>
        <dbReference type="SAM" id="SignalP"/>
    </source>
</evidence>
<dbReference type="NCBIfam" id="TIGR03296">
    <property type="entry name" value="M6dom_TIGR03296"/>
    <property type="match status" value="1"/>
</dbReference>
<dbReference type="Proteomes" id="UP000266188">
    <property type="component" value="Unassembled WGS sequence"/>
</dbReference>
<keyword evidence="1" id="KW-0732">Signal</keyword>
<evidence type="ECO:0000313" key="3">
    <source>
        <dbReference type="Proteomes" id="UP000266188"/>
    </source>
</evidence>
<dbReference type="GO" id="GO:0008233">
    <property type="term" value="F:peptidase activity"/>
    <property type="evidence" value="ECO:0007669"/>
    <property type="project" value="InterPro"/>
</dbReference>
<protein>
    <submittedName>
        <fullName evidence="2">Uncharacterized protein</fullName>
    </submittedName>
</protein>
<dbReference type="OrthoDB" id="3852498at2759"/>
<accession>A0A3A2ZHN0</accession>